<accession>A0A7W7G1K1</accession>
<sequence length="199" mass="21865">MVAFEDRYGGLSYSVTGGNPMEYGLEGDNSVLDTPYGPAFPGIVDGSWTWGLDVLADGRTIMGPGRLPYRVIDRSLEQRLERPAMLFEVHTWFHQVFECFTPSDVGPIADEAGLPPPVPQASGPAEVWWRGPDVAVQAVLAGWPPGRDRWVVRYFARRPWQVFDAAPTIYAAMCHETVPASWCGLCGEPIAAGSPCVRR</sequence>
<dbReference type="RefSeq" id="WP_184951422.1">
    <property type="nucleotide sequence ID" value="NZ_BOMC01000064.1"/>
</dbReference>
<dbReference type="AlphaFoldDB" id="A0A7W7G1K1"/>
<dbReference type="EMBL" id="JACHMF010000001">
    <property type="protein sequence ID" value="MBB4692724.1"/>
    <property type="molecule type" value="Genomic_DNA"/>
</dbReference>
<proteinExistence type="predicted"/>
<gene>
    <name evidence="1" type="ORF">BKA14_002872</name>
</gene>
<protein>
    <submittedName>
        <fullName evidence="1">Uncharacterized protein</fullName>
    </submittedName>
</protein>
<evidence type="ECO:0000313" key="2">
    <source>
        <dbReference type="Proteomes" id="UP000542742"/>
    </source>
</evidence>
<comment type="caution">
    <text evidence="1">The sequence shown here is derived from an EMBL/GenBank/DDBJ whole genome shotgun (WGS) entry which is preliminary data.</text>
</comment>
<organism evidence="1 2">
    <name type="scientific">Paractinoplanes abujensis</name>
    <dbReference type="NCBI Taxonomy" id="882441"/>
    <lineage>
        <taxon>Bacteria</taxon>
        <taxon>Bacillati</taxon>
        <taxon>Actinomycetota</taxon>
        <taxon>Actinomycetes</taxon>
        <taxon>Micromonosporales</taxon>
        <taxon>Micromonosporaceae</taxon>
        <taxon>Paractinoplanes</taxon>
    </lineage>
</organism>
<reference evidence="1 2" key="1">
    <citation type="submission" date="2020-08" db="EMBL/GenBank/DDBJ databases">
        <title>Sequencing the genomes of 1000 actinobacteria strains.</title>
        <authorList>
            <person name="Klenk H.-P."/>
        </authorList>
    </citation>
    <scope>NUCLEOTIDE SEQUENCE [LARGE SCALE GENOMIC DNA]</scope>
    <source>
        <strain evidence="1 2">DSM 45518</strain>
    </source>
</reference>
<dbReference type="Proteomes" id="UP000542742">
    <property type="component" value="Unassembled WGS sequence"/>
</dbReference>
<evidence type="ECO:0000313" key="1">
    <source>
        <dbReference type="EMBL" id="MBB4692724.1"/>
    </source>
</evidence>
<keyword evidence="2" id="KW-1185">Reference proteome</keyword>
<name>A0A7W7G1K1_9ACTN</name>